<dbReference type="Pfam" id="PF00126">
    <property type="entry name" value="HTH_1"/>
    <property type="match status" value="1"/>
</dbReference>
<dbReference type="GO" id="GO:0003700">
    <property type="term" value="F:DNA-binding transcription factor activity"/>
    <property type="evidence" value="ECO:0007669"/>
    <property type="project" value="InterPro"/>
</dbReference>
<dbReference type="GO" id="GO:0003677">
    <property type="term" value="F:DNA binding"/>
    <property type="evidence" value="ECO:0007669"/>
    <property type="project" value="UniProtKB-KW"/>
</dbReference>
<organism evidence="8 9">
    <name type="scientific">Terriglobus roseus</name>
    <dbReference type="NCBI Taxonomy" id="392734"/>
    <lineage>
        <taxon>Bacteria</taxon>
        <taxon>Pseudomonadati</taxon>
        <taxon>Acidobacteriota</taxon>
        <taxon>Terriglobia</taxon>
        <taxon>Terriglobales</taxon>
        <taxon>Acidobacteriaceae</taxon>
        <taxon>Terriglobus</taxon>
    </lineage>
</organism>
<dbReference type="Proteomes" id="UP000182427">
    <property type="component" value="Chromosome I"/>
</dbReference>
<dbReference type="Gene3D" id="3.40.190.10">
    <property type="entry name" value="Periplasmic binding protein-like II"/>
    <property type="match status" value="2"/>
</dbReference>
<dbReference type="CDD" id="cd08414">
    <property type="entry name" value="PBP2_LTTR_aromatics_like"/>
    <property type="match status" value="1"/>
</dbReference>
<dbReference type="GO" id="GO:0032993">
    <property type="term" value="C:protein-DNA complex"/>
    <property type="evidence" value="ECO:0007669"/>
    <property type="project" value="TreeGrafter"/>
</dbReference>
<evidence type="ECO:0000256" key="3">
    <source>
        <dbReference type="ARBA" id="ARBA00023125"/>
    </source>
</evidence>
<protein>
    <submittedName>
        <fullName evidence="8">DNA-binding transcriptional regulator, LysR family</fullName>
    </submittedName>
</protein>
<keyword evidence="4" id="KW-0804">Transcription</keyword>
<evidence type="ECO:0000313" key="9">
    <source>
        <dbReference type="Proteomes" id="UP000182427"/>
    </source>
</evidence>
<feature type="domain" description="HTH lysR-type" evidence="6">
    <location>
        <begin position="7"/>
        <end position="66"/>
    </location>
</feature>
<dbReference type="RefSeq" id="WP_083344155.1">
    <property type="nucleotide sequence ID" value="NZ_LT629690.1"/>
</dbReference>
<dbReference type="OrthoDB" id="113093at2"/>
<evidence type="ECO:0000259" key="7">
    <source>
        <dbReference type="Pfam" id="PF03466"/>
    </source>
</evidence>
<evidence type="ECO:0000259" key="6">
    <source>
        <dbReference type="Pfam" id="PF00126"/>
    </source>
</evidence>
<proteinExistence type="inferred from homology"/>
<keyword evidence="3 8" id="KW-0238">DNA-binding</keyword>
<dbReference type="Gene3D" id="1.10.10.10">
    <property type="entry name" value="Winged helix-like DNA-binding domain superfamily/Winged helix DNA-binding domain"/>
    <property type="match status" value="1"/>
</dbReference>
<keyword evidence="2" id="KW-0805">Transcription regulation</keyword>
<dbReference type="InterPro" id="IPR005119">
    <property type="entry name" value="LysR_subst-bd"/>
</dbReference>
<dbReference type="PANTHER" id="PTHR30346">
    <property type="entry name" value="TRANSCRIPTIONAL DUAL REGULATOR HCAR-RELATED"/>
    <property type="match status" value="1"/>
</dbReference>
<evidence type="ECO:0000313" key="8">
    <source>
        <dbReference type="EMBL" id="SDE96636.1"/>
    </source>
</evidence>
<gene>
    <name evidence="8" type="ORF">SAMN05444167_0958</name>
</gene>
<evidence type="ECO:0000256" key="1">
    <source>
        <dbReference type="ARBA" id="ARBA00009437"/>
    </source>
</evidence>
<dbReference type="InterPro" id="IPR036390">
    <property type="entry name" value="WH_DNA-bd_sf"/>
</dbReference>
<dbReference type="InterPro" id="IPR036388">
    <property type="entry name" value="WH-like_DNA-bd_sf"/>
</dbReference>
<sequence>MYDWAEFRHFRYLLAILEKEGFRAAAEDLRTAQPNLSVQARQFQENASIRLYRKTKSGRIRITETGMAFMTLARFLLETRQEVIDTLMALERGELGSLHLGYTSLADPILFRDLCALQKEIAPACQIRLSHGDTVQLGKEVLERSLDAALVTLPIEHPDLRVELLRSDRLVCCLRRDDPLAIKLAIKPHDLQERLSVLFHPDRHPEAHERLLELFTDAGIQIREYSCATHPSELQSLVREGYGIALLREGTTLDDALTTRPVAGVSWTVDMAIIYRRDTHSKSLPLLVKRLKRNLGLSRVQGSPSRVSNGHATSTAMRRLPQPEKTVSTQLNLLDAMEGKRGKCA</sequence>
<feature type="domain" description="LysR substrate-binding" evidence="7">
    <location>
        <begin position="93"/>
        <end position="293"/>
    </location>
</feature>
<feature type="region of interest" description="Disordered" evidence="5">
    <location>
        <begin position="299"/>
        <end position="327"/>
    </location>
</feature>
<feature type="compositionally biased region" description="Polar residues" evidence="5">
    <location>
        <begin position="300"/>
        <end position="316"/>
    </location>
</feature>
<evidence type="ECO:0000256" key="5">
    <source>
        <dbReference type="SAM" id="MobiDB-lite"/>
    </source>
</evidence>
<dbReference type="PANTHER" id="PTHR30346:SF0">
    <property type="entry name" value="HCA OPERON TRANSCRIPTIONAL ACTIVATOR HCAR"/>
    <property type="match status" value="1"/>
</dbReference>
<accession>A0A1G7H8B3</accession>
<reference evidence="8 9" key="1">
    <citation type="submission" date="2016-10" db="EMBL/GenBank/DDBJ databases">
        <authorList>
            <person name="de Groot N.N."/>
        </authorList>
    </citation>
    <scope>NUCLEOTIDE SEQUENCE [LARGE SCALE GENOMIC DNA]</scope>
    <source>
        <strain evidence="8 9">GAS232</strain>
    </source>
</reference>
<name>A0A1G7H8B3_9BACT</name>
<evidence type="ECO:0000256" key="4">
    <source>
        <dbReference type="ARBA" id="ARBA00023163"/>
    </source>
</evidence>
<dbReference type="SUPFAM" id="SSF46785">
    <property type="entry name" value="Winged helix' DNA-binding domain"/>
    <property type="match status" value="1"/>
</dbReference>
<dbReference type="AlphaFoldDB" id="A0A1G7H8B3"/>
<dbReference type="SUPFAM" id="SSF53850">
    <property type="entry name" value="Periplasmic binding protein-like II"/>
    <property type="match status" value="1"/>
</dbReference>
<dbReference type="Pfam" id="PF03466">
    <property type="entry name" value="LysR_substrate"/>
    <property type="match status" value="1"/>
</dbReference>
<keyword evidence="9" id="KW-1185">Reference proteome</keyword>
<evidence type="ECO:0000256" key="2">
    <source>
        <dbReference type="ARBA" id="ARBA00023015"/>
    </source>
</evidence>
<comment type="similarity">
    <text evidence="1">Belongs to the LysR transcriptional regulatory family.</text>
</comment>
<dbReference type="EMBL" id="LT629690">
    <property type="protein sequence ID" value="SDE96636.1"/>
    <property type="molecule type" value="Genomic_DNA"/>
</dbReference>
<dbReference type="InterPro" id="IPR000847">
    <property type="entry name" value="LysR_HTH_N"/>
</dbReference>